<reference evidence="3" key="1">
    <citation type="submission" date="2023-03" db="UniProtKB">
        <authorList>
            <consortium name="Ensembl"/>
        </authorList>
    </citation>
    <scope>IDENTIFICATION</scope>
</reference>
<evidence type="ECO:0000256" key="1">
    <source>
        <dbReference type="SAM" id="MobiDB-lite"/>
    </source>
</evidence>
<evidence type="ECO:0000259" key="2">
    <source>
        <dbReference type="Pfam" id="PF03868"/>
    </source>
</evidence>
<feature type="region of interest" description="Disordered" evidence="1">
    <location>
        <begin position="1"/>
        <end position="49"/>
    </location>
</feature>
<dbReference type="AlphaFoldDB" id="A0A8C4LFV2"/>
<dbReference type="Ensembl" id="ENSEAST00005008069.1">
    <property type="protein sequence ID" value="ENSEASP00005007396.1"/>
    <property type="gene ID" value="ENSEASG00005005404.1"/>
</dbReference>
<dbReference type="GO" id="GO:0006412">
    <property type="term" value="P:translation"/>
    <property type="evidence" value="ECO:0007669"/>
    <property type="project" value="InterPro"/>
</dbReference>
<dbReference type="GO" id="GO:0005840">
    <property type="term" value="C:ribosome"/>
    <property type="evidence" value="ECO:0007669"/>
    <property type="project" value="InterPro"/>
</dbReference>
<sequence length="241" mass="26588">MAGEKAKKLDTKEKKPEAKKADAGGKVKKGNLKAKMPKKGKPHCSRNPVQIRGIGRYSHLAMYSGKAMYKRKYSAAKSRIERKKKGKLLATVTKPVGGDKNGGTGVVKLRAMPRHYPAEDVPRKHRFTPPRLQASLGLTLHHSQRLHFPIPNPHPSHNPCPFTASSLKSLKVGPVYRKYIVHQIKVIFTCQSKQNLLLVTPFAHNNDDGGGSSPNAELVPSSGLCCHSATSQQDHIQKRFL</sequence>
<dbReference type="OMA" id="RAMPRHY"/>
<dbReference type="GO" id="GO:0003735">
    <property type="term" value="F:structural constituent of ribosome"/>
    <property type="evidence" value="ECO:0007669"/>
    <property type="project" value="InterPro"/>
</dbReference>
<protein>
    <recommendedName>
        <fullName evidence="2">Large ribosomal subunit protein uL6 N-terminal domain-containing protein</fullName>
    </recommendedName>
</protein>
<name>A0A8C4LFV2_EQUAS</name>
<organism evidence="3">
    <name type="scientific">Equus asinus asinus</name>
    <dbReference type="NCBI Taxonomy" id="83772"/>
    <lineage>
        <taxon>Eukaryota</taxon>
        <taxon>Metazoa</taxon>
        <taxon>Chordata</taxon>
        <taxon>Craniata</taxon>
        <taxon>Vertebrata</taxon>
        <taxon>Euteleostomi</taxon>
        <taxon>Mammalia</taxon>
        <taxon>Eutheria</taxon>
        <taxon>Laurasiatheria</taxon>
        <taxon>Perissodactyla</taxon>
        <taxon>Equidae</taxon>
        <taxon>Equus</taxon>
    </lineage>
</organism>
<feature type="compositionally biased region" description="Basic residues" evidence="1">
    <location>
        <begin position="26"/>
        <end position="44"/>
    </location>
</feature>
<accession>A0A8C4LFV2</accession>
<dbReference type="InterPro" id="IPR005568">
    <property type="entry name" value="Ribosomal_uL6_N"/>
</dbReference>
<proteinExistence type="predicted"/>
<feature type="domain" description="Large ribosomal subunit protein uL6 N-terminal" evidence="2">
    <location>
        <begin position="37"/>
        <end position="95"/>
    </location>
</feature>
<feature type="compositionally biased region" description="Basic and acidic residues" evidence="1">
    <location>
        <begin position="1"/>
        <end position="25"/>
    </location>
</feature>
<evidence type="ECO:0000313" key="3">
    <source>
        <dbReference type="Ensembl" id="ENSEASP00005007396.1"/>
    </source>
</evidence>
<dbReference type="Pfam" id="PF03868">
    <property type="entry name" value="Ribosomal_L6e_N"/>
    <property type="match status" value="1"/>
</dbReference>